<organism evidence="1 2">
    <name type="scientific">Campylobacter pinnipediorum subsp. caledonicus</name>
    <dbReference type="NCBI Taxonomy" id="1874362"/>
    <lineage>
        <taxon>Bacteria</taxon>
        <taxon>Pseudomonadati</taxon>
        <taxon>Campylobacterota</taxon>
        <taxon>Epsilonproteobacteria</taxon>
        <taxon>Campylobacterales</taxon>
        <taxon>Campylobacteraceae</taxon>
        <taxon>Campylobacter</taxon>
    </lineage>
</organism>
<keyword evidence="2" id="KW-1185">Reference proteome</keyword>
<dbReference type="KEGG" id="cpin:CPIN18020_1414"/>
<reference evidence="2" key="1">
    <citation type="submission" date="2016-09" db="EMBL/GenBank/DDBJ databases">
        <title>Comparative genomics of the Campylobacter concisus group.</title>
        <authorList>
            <person name="Miller W.G."/>
            <person name="Yee E."/>
            <person name="Chapman M.H."/>
            <person name="Huynh S."/>
            <person name="Bono J.L."/>
            <person name="On S.L.W."/>
            <person name="StLeger J."/>
            <person name="Foster G."/>
            <person name="Parker C.T."/>
        </authorList>
    </citation>
    <scope>NUCLEOTIDE SEQUENCE [LARGE SCALE GENOMIC DNA]</scope>
    <source>
        <strain evidence="2">RM18021</strain>
    </source>
</reference>
<accession>A0A1S6U958</accession>
<sequence>MFEGSYNLNNIKKIDEEIEDLKKIQSNHNKEMSENQKISLELFIHLLINQKETMLKHIKSIDKVERKRLNAEILKNENSIYNRFYPMFLKYYSNQYSQAHLFWSLTYDFFDCAKNIKKNAGLFTTLFSVILIIIGVIIYNVYLTANGFEISINFINLKEHLLSLGIVSLFFITYFVLLNMMVPIFVLDIIVANKKPHKYILLGRVFAILILFILFNYLIVGFFSIIHLVFKK</sequence>
<dbReference type="GeneID" id="56567055"/>
<evidence type="ECO:0000313" key="1">
    <source>
        <dbReference type="EMBL" id="AQW88249.1"/>
    </source>
</evidence>
<gene>
    <name evidence="1" type="ORF">CPIN18021_1463</name>
</gene>
<dbReference type="EMBL" id="CP017258">
    <property type="protein sequence ID" value="AQW88249.1"/>
    <property type="molecule type" value="Genomic_DNA"/>
</dbReference>
<protein>
    <submittedName>
        <fullName evidence="1">Uncharacterized protein</fullName>
    </submittedName>
</protein>
<dbReference type="Proteomes" id="UP000190868">
    <property type="component" value="Chromosome"/>
</dbReference>
<name>A0A1S6U958_9BACT</name>
<dbReference type="AlphaFoldDB" id="A0A1S6U958"/>
<proteinExistence type="predicted"/>
<evidence type="ECO:0000313" key="2">
    <source>
        <dbReference type="Proteomes" id="UP000190868"/>
    </source>
</evidence>
<dbReference type="RefSeq" id="WP_078423769.1">
    <property type="nucleotide sequence ID" value="NZ_CP017018.1"/>
</dbReference>